<sequence>MKRAHRLRPPNRLALPALLLLLAAAPAAHADLCSASLSNLNFGNVSPITGSDIYASASGNVSCSWSLLNPTPPFLLLLPKVTVCVNIGLGSNSSATTPRTLGNGANRLQYNLYRDATYSAAAIFGGPATPATPTPLTVGGTSPNLITGGTINIPFTVYGKIPAGAALAAVPTSSDSDTVYTSSFAGNATINYAFYNLVAPACTAGSSASFTFQVNATVINDCTISAAPVNFGSNGVLNGTVRATGSLSVRCTNNNAYRITLNGGSVASDVTARKMKPASGSGRIAYRLSQTLDGPIWGDGTGSTAVHTGTGTGNTTGVTIYGMVPAQTTPAPGDYSDTVQATIAF</sequence>
<dbReference type="InterPro" id="IPR053167">
    <property type="entry name" value="Spore_coat_component"/>
</dbReference>
<organism evidence="3 4">
    <name type="scientific">Pseudoduganella guangdongensis</name>
    <dbReference type="NCBI Taxonomy" id="2692179"/>
    <lineage>
        <taxon>Bacteria</taxon>
        <taxon>Pseudomonadati</taxon>
        <taxon>Pseudomonadota</taxon>
        <taxon>Betaproteobacteria</taxon>
        <taxon>Burkholderiales</taxon>
        <taxon>Oxalobacteraceae</taxon>
        <taxon>Telluria group</taxon>
        <taxon>Pseudoduganella</taxon>
    </lineage>
</organism>
<evidence type="ECO:0000259" key="2">
    <source>
        <dbReference type="Pfam" id="PF05229"/>
    </source>
</evidence>
<protein>
    <submittedName>
        <fullName evidence="3">Fimbrial major subunit CsuA/B family protein</fullName>
    </submittedName>
</protein>
<dbReference type="AlphaFoldDB" id="A0A6N9HNB5"/>
<accession>A0A6N9HNB5</accession>
<keyword evidence="1" id="KW-0732">Signal</keyword>
<dbReference type="InterPro" id="IPR007893">
    <property type="entry name" value="Spore_coat_U/FanG"/>
</dbReference>
<feature type="domain" description="Spore coat protein U/FanG" evidence="2">
    <location>
        <begin position="209"/>
        <end position="342"/>
    </location>
</feature>
<gene>
    <name evidence="3" type="ORF">GTP41_19755</name>
</gene>
<feature type="domain" description="Spore coat protein U/FanG" evidence="2">
    <location>
        <begin position="27"/>
        <end position="169"/>
    </location>
</feature>
<dbReference type="RefSeq" id="WP_161027297.1">
    <property type="nucleotide sequence ID" value="NZ_WWCJ01000016.1"/>
</dbReference>
<dbReference type="Proteomes" id="UP000448575">
    <property type="component" value="Unassembled WGS sequence"/>
</dbReference>
<evidence type="ECO:0000256" key="1">
    <source>
        <dbReference type="SAM" id="SignalP"/>
    </source>
</evidence>
<proteinExistence type="predicted"/>
<dbReference type="PANTHER" id="PTHR37089:SF4">
    <property type="entry name" value="EXPORTED PROTEIN"/>
    <property type="match status" value="1"/>
</dbReference>
<dbReference type="PANTHER" id="PTHR37089">
    <property type="entry name" value="PROTEIN U-RELATED"/>
    <property type="match status" value="1"/>
</dbReference>
<reference evidence="3 4" key="1">
    <citation type="submission" date="2019-12" db="EMBL/GenBank/DDBJ databases">
        <title>Novel species isolated from a subtropical stream in China.</title>
        <authorList>
            <person name="Lu H."/>
        </authorList>
    </citation>
    <scope>NUCLEOTIDE SEQUENCE [LARGE SCALE GENOMIC DNA]</scope>
    <source>
        <strain evidence="3 4">DS3</strain>
    </source>
</reference>
<dbReference type="Pfam" id="PF05229">
    <property type="entry name" value="SCPU"/>
    <property type="match status" value="2"/>
</dbReference>
<evidence type="ECO:0000313" key="4">
    <source>
        <dbReference type="Proteomes" id="UP000448575"/>
    </source>
</evidence>
<comment type="caution">
    <text evidence="3">The sequence shown here is derived from an EMBL/GenBank/DDBJ whole genome shotgun (WGS) entry which is preliminary data.</text>
</comment>
<feature type="signal peptide" evidence="1">
    <location>
        <begin position="1"/>
        <end position="30"/>
    </location>
</feature>
<dbReference type="SMART" id="SM00972">
    <property type="entry name" value="SCPU"/>
    <property type="match status" value="2"/>
</dbReference>
<feature type="chain" id="PRO_5026887365" evidence="1">
    <location>
        <begin position="31"/>
        <end position="345"/>
    </location>
</feature>
<evidence type="ECO:0000313" key="3">
    <source>
        <dbReference type="EMBL" id="MYN04332.1"/>
    </source>
</evidence>
<dbReference type="EMBL" id="WWCJ01000016">
    <property type="protein sequence ID" value="MYN04332.1"/>
    <property type="molecule type" value="Genomic_DNA"/>
</dbReference>
<keyword evidence="4" id="KW-1185">Reference proteome</keyword>
<name>A0A6N9HNB5_9BURK</name>